<organism evidence="1 2">
    <name type="scientific">Chiloscyllium punctatum</name>
    <name type="common">Brownbanded bambooshark</name>
    <name type="synonym">Hemiscyllium punctatum</name>
    <dbReference type="NCBI Taxonomy" id="137246"/>
    <lineage>
        <taxon>Eukaryota</taxon>
        <taxon>Metazoa</taxon>
        <taxon>Chordata</taxon>
        <taxon>Craniata</taxon>
        <taxon>Vertebrata</taxon>
        <taxon>Chondrichthyes</taxon>
        <taxon>Elasmobranchii</taxon>
        <taxon>Galeomorphii</taxon>
        <taxon>Galeoidea</taxon>
        <taxon>Orectolobiformes</taxon>
        <taxon>Hemiscylliidae</taxon>
        <taxon>Chiloscyllium</taxon>
    </lineage>
</organism>
<protein>
    <submittedName>
        <fullName evidence="1">Uncharacterized protein</fullName>
    </submittedName>
</protein>
<keyword evidence="2" id="KW-1185">Reference proteome</keyword>
<name>A0A401S4G0_CHIPU</name>
<evidence type="ECO:0000313" key="1">
    <source>
        <dbReference type="EMBL" id="GCC25290.1"/>
    </source>
</evidence>
<proteinExistence type="predicted"/>
<reference evidence="1 2" key="1">
    <citation type="journal article" date="2018" name="Nat. Ecol. Evol.">
        <title>Shark genomes provide insights into elasmobranch evolution and the origin of vertebrates.</title>
        <authorList>
            <person name="Hara Y"/>
            <person name="Yamaguchi K"/>
            <person name="Onimaru K"/>
            <person name="Kadota M"/>
            <person name="Koyanagi M"/>
            <person name="Keeley SD"/>
            <person name="Tatsumi K"/>
            <person name="Tanaka K"/>
            <person name="Motone F"/>
            <person name="Kageyama Y"/>
            <person name="Nozu R"/>
            <person name="Adachi N"/>
            <person name="Nishimura O"/>
            <person name="Nakagawa R"/>
            <person name="Tanegashima C"/>
            <person name="Kiyatake I"/>
            <person name="Matsumoto R"/>
            <person name="Murakumo K"/>
            <person name="Nishida K"/>
            <person name="Terakita A"/>
            <person name="Kuratani S"/>
            <person name="Sato K"/>
            <person name="Hyodo S Kuraku.S."/>
        </authorList>
    </citation>
    <scope>NUCLEOTIDE SEQUENCE [LARGE SCALE GENOMIC DNA]</scope>
</reference>
<dbReference type="Proteomes" id="UP000287033">
    <property type="component" value="Unassembled WGS sequence"/>
</dbReference>
<comment type="caution">
    <text evidence="1">The sequence shown here is derived from an EMBL/GenBank/DDBJ whole genome shotgun (WGS) entry which is preliminary data.</text>
</comment>
<sequence>MATERRQEAQNCQRLAWPPGDGWCWPIHCVSWEEISVFGVRLALGCWLASEGVGVLAIHTETIAGSNFRKKLFLSEASSC</sequence>
<gene>
    <name evidence="1" type="ORF">chiPu_0003699</name>
</gene>
<dbReference type="EMBL" id="BEZZ01000081">
    <property type="protein sequence ID" value="GCC25290.1"/>
    <property type="molecule type" value="Genomic_DNA"/>
</dbReference>
<dbReference type="AlphaFoldDB" id="A0A401S4G0"/>
<accession>A0A401S4G0</accession>
<evidence type="ECO:0000313" key="2">
    <source>
        <dbReference type="Proteomes" id="UP000287033"/>
    </source>
</evidence>